<evidence type="ECO:0000313" key="2">
    <source>
        <dbReference type="EMBL" id="GCB68965.1"/>
    </source>
</evidence>
<evidence type="ECO:0000313" key="3">
    <source>
        <dbReference type="Proteomes" id="UP000288216"/>
    </source>
</evidence>
<dbReference type="InterPro" id="IPR011625">
    <property type="entry name" value="A2M_N_BRD"/>
</dbReference>
<name>A0A401P766_SCYTO</name>
<dbReference type="InterPro" id="IPR041425">
    <property type="entry name" value="C3/4/5_MG1"/>
</dbReference>
<dbReference type="AlphaFoldDB" id="A0A401P766"/>
<dbReference type="GO" id="GO:0004866">
    <property type="term" value="F:endopeptidase inhibitor activity"/>
    <property type="evidence" value="ECO:0007669"/>
    <property type="project" value="InterPro"/>
</dbReference>
<dbReference type="OMA" id="WNAETIE"/>
<dbReference type="PANTHER" id="PTHR11412">
    <property type="entry name" value="MACROGLOBULIN / COMPLEMENT"/>
    <property type="match status" value="1"/>
</dbReference>
<keyword evidence="3" id="KW-1185">Reference proteome</keyword>
<dbReference type="InterPro" id="IPR013783">
    <property type="entry name" value="Ig-like_fold"/>
</dbReference>
<dbReference type="OrthoDB" id="9998011at2759"/>
<dbReference type="Pfam" id="PF01835">
    <property type="entry name" value="MG2"/>
    <property type="match status" value="1"/>
</dbReference>
<dbReference type="EMBL" id="BFAA01001670">
    <property type="protein sequence ID" value="GCB68965.1"/>
    <property type="molecule type" value="Genomic_DNA"/>
</dbReference>
<dbReference type="Gene3D" id="2.60.40.1930">
    <property type="match status" value="3"/>
</dbReference>
<dbReference type="Pfam" id="PF17789">
    <property type="entry name" value="MG4"/>
    <property type="match status" value="1"/>
</dbReference>
<dbReference type="SMART" id="SM01359">
    <property type="entry name" value="A2M_N_2"/>
    <property type="match status" value="1"/>
</dbReference>
<protein>
    <recommendedName>
        <fullName evidence="1">Alpha-2-macroglobulin bait region domain-containing protein</fullName>
    </recommendedName>
</protein>
<reference evidence="2 3" key="1">
    <citation type="journal article" date="2018" name="Nat. Ecol. Evol.">
        <title>Shark genomes provide insights into elasmobranch evolution and the origin of vertebrates.</title>
        <authorList>
            <person name="Hara Y"/>
            <person name="Yamaguchi K"/>
            <person name="Onimaru K"/>
            <person name="Kadota M"/>
            <person name="Koyanagi M"/>
            <person name="Keeley SD"/>
            <person name="Tatsumi K"/>
            <person name="Tanaka K"/>
            <person name="Motone F"/>
            <person name="Kageyama Y"/>
            <person name="Nozu R"/>
            <person name="Adachi N"/>
            <person name="Nishimura O"/>
            <person name="Nakagawa R"/>
            <person name="Tanegashima C"/>
            <person name="Kiyatake I"/>
            <person name="Matsumoto R"/>
            <person name="Murakumo K"/>
            <person name="Nishida K"/>
            <person name="Terakita A"/>
            <person name="Kuratani S"/>
            <person name="Sato K"/>
            <person name="Hyodo S Kuraku.S."/>
        </authorList>
    </citation>
    <scope>NUCLEOTIDE SEQUENCE [LARGE SCALE GENOMIC DNA]</scope>
</reference>
<feature type="domain" description="Alpha-2-macroglobulin bait region" evidence="1">
    <location>
        <begin position="407"/>
        <end position="548"/>
    </location>
</feature>
<dbReference type="PANTHER" id="PTHR11412:SF166">
    <property type="entry name" value="NTR DOMAIN-CONTAINING PROTEIN"/>
    <property type="match status" value="1"/>
</dbReference>
<dbReference type="InterPro" id="IPR002890">
    <property type="entry name" value="MG2"/>
</dbReference>
<dbReference type="Pfam" id="PF07703">
    <property type="entry name" value="A2M_BRD"/>
    <property type="match status" value="1"/>
</dbReference>
<accession>A0A401P766</accession>
<proteinExistence type="predicted"/>
<dbReference type="Proteomes" id="UP000288216">
    <property type="component" value="Unassembled WGS sequence"/>
</dbReference>
<dbReference type="Pfam" id="PF17790">
    <property type="entry name" value="MG1"/>
    <property type="match status" value="1"/>
</dbReference>
<gene>
    <name evidence="2" type="ORF">scyTo_0005397</name>
</gene>
<sequence length="710" mass="79536">MADLKPSYLITAPNVVHVGMDETIAVQVFEAHTSVFITVYMKERRAGAQNIISSQKYTVELNQTNNFTQVILAQVLPEKTQHLNFTGAAQYAMFVAEFPFEDTVEKVIRLSSRPYFIYIVTDKPIYRPGEIVQYKTFTLDQGMNPINSILIVEVLDSQGNVSGSVGHHYDSKPVHSGEIIINSEITGRYQIRAKVSENSEYQGLISFQVQNYDSKLRGIVIFEMCTTSGQRTHLSQLDETVSIQNGTARVVLSSDKLVNSIKRTGGIDRFKTNTLCITAQIEDQTGHNETKVLDNIVFRRSPYDINLSAIKPYFIPGAPFNFLIKVTYPDGSFASGVHLEVSLFGTGLLDLYGTGLTDQIGELGFVLNVPWSAQNMSINVTAGNSSTGFEKMSKVVKKTLSASSRYLHIKVPHVLLYPRDSITVHLTAISQQNISNVHYYYYMVVGRGKVLDFGSVERVPGATFELPITREMVPHFHILAYYISNDNHKKEIIMDSVLVEVESLCDTQFQADSALRPYHGSYELILTVLSESPADIFVQAMDTRLEELNTQDTINMKKGFEDFKSYDFGLQLISNLKRQLAKSTASAFKDDSISKLDSVLRTQISSLIQSHSSMEALYKSAEDVHDHLINPTATGIHMWSLETVPGNKTFRLTFDRPPPRAWEIRVLSLSQENGLCLAKPKVLILDEPHSLPTAPTREMMEIMKAIEHVG</sequence>
<dbReference type="InterPro" id="IPR040839">
    <property type="entry name" value="MG4"/>
</dbReference>
<evidence type="ECO:0000259" key="1">
    <source>
        <dbReference type="SMART" id="SM01359"/>
    </source>
</evidence>
<dbReference type="Gene3D" id="2.60.40.10">
    <property type="entry name" value="Immunoglobulins"/>
    <property type="match status" value="1"/>
</dbReference>
<organism evidence="2 3">
    <name type="scientific">Scyliorhinus torazame</name>
    <name type="common">Cloudy catshark</name>
    <name type="synonym">Catulus torazame</name>
    <dbReference type="NCBI Taxonomy" id="75743"/>
    <lineage>
        <taxon>Eukaryota</taxon>
        <taxon>Metazoa</taxon>
        <taxon>Chordata</taxon>
        <taxon>Craniata</taxon>
        <taxon>Vertebrata</taxon>
        <taxon>Chondrichthyes</taxon>
        <taxon>Elasmobranchii</taxon>
        <taxon>Galeomorphii</taxon>
        <taxon>Galeoidea</taxon>
        <taxon>Carcharhiniformes</taxon>
        <taxon>Scyliorhinidae</taxon>
        <taxon>Scyliorhinus</taxon>
    </lineage>
</organism>
<comment type="caution">
    <text evidence="2">The sequence shown here is derived from an EMBL/GenBank/DDBJ whole genome shotgun (WGS) entry which is preliminary data.</text>
</comment>
<dbReference type="InterPro" id="IPR050473">
    <property type="entry name" value="A2M/Complement_sys"/>
</dbReference>
<dbReference type="STRING" id="75743.A0A401P766"/>